<evidence type="ECO:0000313" key="2">
    <source>
        <dbReference type="EMBL" id="EMD99965.1"/>
    </source>
</evidence>
<organism evidence="2 3">
    <name type="scientific">Stutzerimonas stutzeri NF13</name>
    <dbReference type="NCBI Taxonomy" id="1212548"/>
    <lineage>
        <taxon>Bacteria</taxon>
        <taxon>Pseudomonadati</taxon>
        <taxon>Pseudomonadota</taxon>
        <taxon>Gammaproteobacteria</taxon>
        <taxon>Pseudomonadales</taxon>
        <taxon>Pseudomonadaceae</taxon>
        <taxon>Stutzerimonas</taxon>
    </lineage>
</organism>
<gene>
    <name evidence="2" type="ORF">B381_12296</name>
</gene>
<evidence type="ECO:0000313" key="3">
    <source>
        <dbReference type="Proteomes" id="UP000011700"/>
    </source>
</evidence>
<protein>
    <recommendedName>
        <fullName evidence="1">FecR N-terminal domain-containing protein</fullName>
    </recommendedName>
</protein>
<accession>M2TRM6</accession>
<reference evidence="2 3" key="1">
    <citation type="journal article" date="2013" name="Genome Announc.">
        <title>Draft Genome of Pseudomonas stutzeri Strain NF13, a Nitrogen Fixer Isolated from the Galapagos Rift Hydrothermal Vent.</title>
        <authorList>
            <person name="Pena A."/>
            <person name="Busquets A."/>
            <person name="Gomila M."/>
            <person name="Mayol J."/>
            <person name="Bosch R."/>
            <person name="Nogales B."/>
            <person name="Garcia-Valdes E."/>
            <person name="Bennasar A."/>
            <person name="Lalucat J."/>
        </authorList>
    </citation>
    <scope>NUCLEOTIDE SEQUENCE [LARGE SCALE GENOMIC DNA]</scope>
    <source>
        <strain evidence="2 3">NF13</strain>
    </source>
</reference>
<dbReference type="EMBL" id="AOBS01000052">
    <property type="protein sequence ID" value="EMD99965.1"/>
    <property type="molecule type" value="Genomic_DNA"/>
</dbReference>
<proteinExistence type="predicted"/>
<name>M2TRM6_STUST</name>
<dbReference type="Pfam" id="PF16220">
    <property type="entry name" value="DUF4880"/>
    <property type="match status" value="1"/>
</dbReference>
<comment type="caution">
    <text evidence="2">The sequence shown here is derived from an EMBL/GenBank/DDBJ whole genome shotgun (WGS) entry which is preliminary data.</text>
</comment>
<sequence>MSEIPAPQWNCAMEWLIWLQASPEDQELRAACEAWQRASPVNASAWQRAEQIWRLAGQLPPAPQRQRRPGKNPAAWIVRAICSRARKA</sequence>
<dbReference type="eggNOG" id="ENOG5031BAE">
    <property type="taxonomic scope" value="Bacteria"/>
</dbReference>
<dbReference type="Proteomes" id="UP000011700">
    <property type="component" value="Unassembled WGS sequence"/>
</dbReference>
<dbReference type="AlphaFoldDB" id="M2TRM6"/>
<evidence type="ECO:0000259" key="1">
    <source>
        <dbReference type="Pfam" id="PF16220"/>
    </source>
</evidence>
<dbReference type="InterPro" id="IPR032623">
    <property type="entry name" value="FecR_N"/>
</dbReference>
<feature type="domain" description="FecR N-terminal" evidence="1">
    <location>
        <begin position="12"/>
        <end position="52"/>
    </location>
</feature>